<dbReference type="Proteomes" id="UP000001844">
    <property type="component" value="Chromosome"/>
</dbReference>
<comment type="catalytic activity">
    <reaction evidence="3 4">
        <text>(R)-4'-phosphopantothenate + L-cysteine + CTP = N-[(R)-4-phosphopantothenoyl]-L-cysteine + CMP + diphosphate + H(+)</text>
        <dbReference type="Rhea" id="RHEA:19397"/>
        <dbReference type="ChEBI" id="CHEBI:10986"/>
        <dbReference type="ChEBI" id="CHEBI:15378"/>
        <dbReference type="ChEBI" id="CHEBI:33019"/>
        <dbReference type="ChEBI" id="CHEBI:35235"/>
        <dbReference type="ChEBI" id="CHEBI:37563"/>
        <dbReference type="ChEBI" id="CHEBI:59458"/>
        <dbReference type="ChEBI" id="CHEBI:60377"/>
        <dbReference type="EC" id="6.3.2.5"/>
    </reaction>
</comment>
<dbReference type="EC" id="4.1.1.36" evidence="3"/>
<feature type="binding site" evidence="3">
    <location>
        <position position="343"/>
    </location>
    <ligand>
        <name>CTP</name>
        <dbReference type="ChEBI" id="CHEBI:37563"/>
    </ligand>
</feature>
<gene>
    <name evidence="3" type="primary">coaBC</name>
    <name evidence="7" type="ordered locus">Nhal_3804</name>
</gene>
<evidence type="ECO:0000256" key="2">
    <source>
        <dbReference type="ARBA" id="ARBA00023239"/>
    </source>
</evidence>
<feature type="domain" description="DNA/pantothenate metabolism flavoprotein C-terminal" evidence="6">
    <location>
        <begin position="188"/>
        <end position="395"/>
    </location>
</feature>
<feature type="binding site" evidence="3">
    <location>
        <position position="281"/>
    </location>
    <ligand>
        <name>CTP</name>
        <dbReference type="ChEBI" id="CHEBI:37563"/>
    </ligand>
</feature>
<dbReference type="EC" id="6.3.2.5" evidence="3"/>
<dbReference type="STRING" id="472759.Nhal_3804"/>
<comment type="similarity">
    <text evidence="3 4">In the N-terminal section; belongs to the HFCD (homo-oligomeric flavin containing Cys decarboxylase) superfamily.</text>
</comment>
<comment type="catalytic activity">
    <reaction evidence="3 4">
        <text>N-[(R)-4-phosphopantothenoyl]-L-cysteine + H(+) = (R)-4'-phosphopantetheine + CO2</text>
        <dbReference type="Rhea" id="RHEA:16793"/>
        <dbReference type="ChEBI" id="CHEBI:15378"/>
        <dbReference type="ChEBI" id="CHEBI:16526"/>
        <dbReference type="ChEBI" id="CHEBI:59458"/>
        <dbReference type="ChEBI" id="CHEBI:61723"/>
        <dbReference type="EC" id="4.1.1.36"/>
    </reaction>
</comment>
<dbReference type="OrthoDB" id="9802554at2"/>
<sequence>MVTNPLKEKHILLAVSGSIAAYKAADLVRRLGEEGAEVQVVMTAAAQGFITPLTFQALTGKPVHTDLMDPAQEAAMGHIALARWADLLLVAPASADCLARLAQGRANDLLTAICLATAAPLAVAPSMNQQMWQALATQENIAILRRRGIQVWGPARGDQACGEQGPGRMLEPLELIGAAARLLTEPYLAGRSVLVTAGPTREYLDPVRFLSNRSSGKMGYALAAAAAEAGAEVTLISGPVTLEPPPGVQRVQVESAQQMCDATLTRVVGMDIFVACAAVADYRPTRQAAQKIKKGSQGLTLELERTPDTLEQIGKLADKPFMVGFAAETEHLEINGRHKLNSKGLDMIAANWIKQGRGFEVDDNALTVLWHGGKVELPMAPKIQLARGLIKLIAEHHHAKDSA</sequence>
<dbReference type="GO" id="GO:0004632">
    <property type="term" value="F:phosphopantothenate--cysteine ligase activity"/>
    <property type="evidence" value="ECO:0007669"/>
    <property type="project" value="UniProtKB-UniRule"/>
</dbReference>
<dbReference type="GO" id="GO:0004633">
    <property type="term" value="F:phosphopantothenoylcysteine decarboxylase activity"/>
    <property type="evidence" value="ECO:0007669"/>
    <property type="project" value="UniProtKB-UniRule"/>
</dbReference>
<accession>D5C3B2</accession>
<feature type="binding site" evidence="3">
    <location>
        <position position="339"/>
    </location>
    <ligand>
        <name>CTP</name>
        <dbReference type="ChEBI" id="CHEBI:37563"/>
    </ligand>
</feature>
<dbReference type="PANTHER" id="PTHR14359">
    <property type="entry name" value="HOMO-OLIGOMERIC FLAVIN CONTAINING CYS DECARBOXYLASE FAMILY"/>
    <property type="match status" value="1"/>
</dbReference>
<dbReference type="GO" id="GO:0015941">
    <property type="term" value="P:pantothenate catabolic process"/>
    <property type="evidence" value="ECO:0007669"/>
    <property type="project" value="InterPro"/>
</dbReference>
<dbReference type="GO" id="GO:0015937">
    <property type="term" value="P:coenzyme A biosynthetic process"/>
    <property type="evidence" value="ECO:0007669"/>
    <property type="project" value="UniProtKB-UniRule"/>
</dbReference>
<protein>
    <recommendedName>
        <fullName evidence="3">Coenzyme A biosynthesis bifunctional protein CoaBC</fullName>
    </recommendedName>
    <alternativeName>
        <fullName evidence="3">DNA/pantothenate metabolism flavoprotein</fullName>
    </alternativeName>
    <alternativeName>
        <fullName evidence="3">Phosphopantothenoylcysteine synthetase/decarboxylase</fullName>
        <shortName evidence="3">PPCS-PPCDC</shortName>
    </alternativeName>
    <domain>
        <recommendedName>
            <fullName evidence="3">Phosphopantothenoylcysteine decarboxylase</fullName>
            <shortName evidence="3">PPC decarboxylase</shortName>
            <shortName evidence="3">PPC-DC</shortName>
            <ecNumber evidence="3">4.1.1.36</ecNumber>
        </recommendedName>
        <alternativeName>
            <fullName evidence="3">CoaC</fullName>
        </alternativeName>
    </domain>
    <domain>
        <recommendedName>
            <fullName evidence="3">Phosphopantothenate--cysteine ligase</fullName>
            <ecNumber evidence="3">6.3.2.5</ecNumber>
        </recommendedName>
        <alternativeName>
            <fullName evidence="3">CoaB</fullName>
        </alternativeName>
        <alternativeName>
            <fullName evidence="3">Phosphopantothenoylcysteine synthetase</fullName>
            <shortName evidence="3">PPC synthetase</shortName>
            <shortName evidence="3">PPC-S</shortName>
        </alternativeName>
    </domain>
</protein>
<keyword evidence="3" id="KW-0511">Multifunctional enzyme</keyword>
<evidence type="ECO:0000256" key="1">
    <source>
        <dbReference type="ARBA" id="ARBA00022793"/>
    </source>
</evidence>
<comment type="similarity">
    <text evidence="3 4">In the C-terminal section; belongs to the PPC synthetase family.</text>
</comment>
<keyword evidence="8" id="KW-1185">Reference proteome</keyword>
<evidence type="ECO:0000256" key="4">
    <source>
        <dbReference type="RuleBase" id="RU364078"/>
    </source>
</evidence>
<feature type="active site" description="Proton donor" evidence="3">
    <location>
        <position position="161"/>
    </location>
</feature>
<feature type="domain" description="Flavoprotein" evidence="5">
    <location>
        <begin position="9"/>
        <end position="179"/>
    </location>
</feature>
<evidence type="ECO:0000259" key="6">
    <source>
        <dbReference type="Pfam" id="PF04127"/>
    </source>
</evidence>
<dbReference type="HOGENOM" id="CLU_033319_0_1_6"/>
<dbReference type="GO" id="GO:0071513">
    <property type="term" value="C:phosphopantothenoylcysteine decarboxylase complex"/>
    <property type="evidence" value="ECO:0007669"/>
    <property type="project" value="TreeGrafter"/>
</dbReference>
<evidence type="ECO:0000259" key="5">
    <source>
        <dbReference type="Pfam" id="PF02441"/>
    </source>
</evidence>
<feature type="binding site" evidence="3">
    <location>
        <position position="291"/>
    </location>
    <ligand>
        <name>CTP</name>
        <dbReference type="ChEBI" id="CHEBI:37563"/>
    </ligand>
</feature>
<keyword evidence="3" id="KW-0479">Metal-binding</keyword>
<evidence type="ECO:0000313" key="7">
    <source>
        <dbReference type="EMBL" id="ADE16819.1"/>
    </source>
</evidence>
<evidence type="ECO:0000256" key="3">
    <source>
        <dbReference type="HAMAP-Rule" id="MF_02225"/>
    </source>
</evidence>
<keyword evidence="1 3" id="KW-0210">Decarboxylase</keyword>
<dbReference type="GO" id="GO:0046872">
    <property type="term" value="F:metal ion binding"/>
    <property type="evidence" value="ECO:0007669"/>
    <property type="project" value="UniProtKB-KW"/>
</dbReference>
<feature type="region of interest" description="Phosphopantothenate--cysteine ligase" evidence="3">
    <location>
        <begin position="193"/>
        <end position="403"/>
    </location>
</feature>
<dbReference type="NCBIfam" id="TIGR00521">
    <property type="entry name" value="coaBC_dfp"/>
    <property type="match status" value="1"/>
</dbReference>
<keyword evidence="3 4" id="KW-0288">FMN</keyword>
<comment type="function">
    <text evidence="3">Catalyzes two sequential steps in the biosynthesis of coenzyme A. In the first step cysteine is conjugated to 4'-phosphopantothenate to form 4-phosphopantothenoylcysteine. In the second step the latter compound is decarboxylated to form 4'-phosphopantotheine.</text>
</comment>
<comment type="cofactor">
    <cofactor evidence="3">
        <name>Mg(2+)</name>
        <dbReference type="ChEBI" id="CHEBI:18420"/>
    </cofactor>
</comment>
<proteinExistence type="inferred from homology"/>
<dbReference type="Pfam" id="PF04127">
    <property type="entry name" value="DFP"/>
    <property type="match status" value="1"/>
</dbReference>
<keyword evidence="3 4" id="KW-0436">Ligase</keyword>
<dbReference type="InterPro" id="IPR005252">
    <property type="entry name" value="CoaBC"/>
</dbReference>
<comment type="caution">
    <text evidence="3">Lacks conserved residue(s) required for the propagation of feature annotation.</text>
</comment>
<dbReference type="Pfam" id="PF02441">
    <property type="entry name" value="Flavoprotein"/>
    <property type="match status" value="1"/>
</dbReference>
<keyword evidence="2 3" id="KW-0456">Lyase</keyword>
<comment type="cofactor">
    <cofactor evidence="3">
        <name>FMN</name>
        <dbReference type="ChEBI" id="CHEBI:58210"/>
    </cofactor>
    <text evidence="3">Binds 1 FMN per subunit.</text>
</comment>
<dbReference type="eggNOG" id="COG0452">
    <property type="taxonomic scope" value="Bacteria"/>
</dbReference>
<dbReference type="InterPro" id="IPR035929">
    <property type="entry name" value="CoaB-like_sf"/>
</dbReference>
<dbReference type="InterPro" id="IPR007085">
    <property type="entry name" value="DNA/pantothenate-metab_flavo_C"/>
</dbReference>
<dbReference type="InterPro" id="IPR003382">
    <property type="entry name" value="Flavoprotein"/>
</dbReference>
<dbReference type="Gene3D" id="3.40.50.10300">
    <property type="entry name" value="CoaB-like"/>
    <property type="match status" value="1"/>
</dbReference>
<dbReference type="SUPFAM" id="SSF52507">
    <property type="entry name" value="Homo-oligomeric flavin-containing Cys decarboxylases, HFCD"/>
    <property type="match status" value="1"/>
</dbReference>
<dbReference type="InterPro" id="IPR036551">
    <property type="entry name" value="Flavin_trans-like"/>
</dbReference>
<dbReference type="EMBL" id="CP001798">
    <property type="protein sequence ID" value="ADE16819.1"/>
    <property type="molecule type" value="Genomic_DNA"/>
</dbReference>
<dbReference type="GO" id="GO:0010181">
    <property type="term" value="F:FMN binding"/>
    <property type="evidence" value="ECO:0007669"/>
    <property type="project" value="UniProtKB-UniRule"/>
</dbReference>
<dbReference type="PANTHER" id="PTHR14359:SF6">
    <property type="entry name" value="PHOSPHOPANTOTHENOYLCYSTEINE DECARBOXYLASE"/>
    <property type="match status" value="1"/>
</dbReference>
<dbReference type="AlphaFoldDB" id="D5C3B2"/>
<comment type="pathway">
    <text evidence="3 4">Cofactor biosynthesis; coenzyme A biosynthesis; CoA from (R)-pantothenate: step 2/5.</text>
</comment>
<name>D5C3B2_NITHN</name>
<feature type="region of interest" description="Phosphopantothenoylcysteine decarboxylase" evidence="3">
    <location>
        <begin position="1"/>
        <end position="192"/>
    </location>
</feature>
<comment type="pathway">
    <text evidence="3 4">Cofactor biosynthesis; coenzyme A biosynthesis; CoA from (R)-pantothenate: step 3/5.</text>
</comment>
<keyword evidence="3" id="KW-0460">Magnesium</keyword>
<dbReference type="KEGG" id="nhl:Nhal_3804"/>
<dbReference type="UniPathway" id="UPA00241">
    <property type="reaction ID" value="UER00353"/>
</dbReference>
<organism evidence="7 8">
    <name type="scientific">Nitrosococcus halophilus (strain Nc4)</name>
    <dbReference type="NCBI Taxonomy" id="472759"/>
    <lineage>
        <taxon>Bacteria</taxon>
        <taxon>Pseudomonadati</taxon>
        <taxon>Pseudomonadota</taxon>
        <taxon>Gammaproteobacteria</taxon>
        <taxon>Chromatiales</taxon>
        <taxon>Chromatiaceae</taxon>
        <taxon>Nitrosococcus</taxon>
    </lineage>
</organism>
<dbReference type="RefSeq" id="WP_013034668.1">
    <property type="nucleotide sequence ID" value="NC_013960.1"/>
</dbReference>
<reference evidence="8" key="1">
    <citation type="submission" date="2010-04" db="EMBL/GenBank/DDBJ databases">
        <title>Complete genome sequence of Nitrosococcus halophilus Nc4, a salt-adapted, aerobic obligate ammonia-oxidizing sulfur purple bacterium.</title>
        <authorList>
            <consortium name="US DOE Joint Genome Institute"/>
            <person name="Campbell M.A."/>
            <person name="Malfatti S.A."/>
            <person name="Chain P.S.G."/>
            <person name="Heidelberg J.F."/>
            <person name="Ward B.B."/>
            <person name="Klotz M.G."/>
        </authorList>
    </citation>
    <scope>NUCLEOTIDE SEQUENCE [LARGE SCALE GENOMIC DNA]</scope>
    <source>
        <strain evidence="8">Nc4</strain>
    </source>
</reference>
<feature type="binding site" evidence="3">
    <location>
        <position position="325"/>
    </location>
    <ligand>
        <name>CTP</name>
        <dbReference type="ChEBI" id="CHEBI:37563"/>
    </ligand>
</feature>
<dbReference type="Gene3D" id="3.40.50.1950">
    <property type="entry name" value="Flavin prenyltransferase-like"/>
    <property type="match status" value="1"/>
</dbReference>
<dbReference type="HAMAP" id="MF_02225">
    <property type="entry name" value="CoaBC"/>
    <property type="match status" value="1"/>
</dbReference>
<comment type="function">
    <text evidence="4">Catalyzes two steps in the biosynthesis of coenzyme A. In the first step cysteine is conjugated to 4'-phosphopantothenate to form 4-phosphopantothenoylcysteine, in the latter compound is decarboxylated to form 4'-phosphopantotheine.</text>
</comment>
<evidence type="ECO:0000313" key="8">
    <source>
        <dbReference type="Proteomes" id="UP000001844"/>
    </source>
</evidence>
<dbReference type="SUPFAM" id="SSF102645">
    <property type="entry name" value="CoaB-like"/>
    <property type="match status" value="1"/>
</dbReference>
<keyword evidence="3 4" id="KW-0285">Flavoprotein</keyword>